<protein>
    <recommendedName>
        <fullName evidence="12">Cardiolipin synthase</fullName>
        <ecNumber evidence="12">2.7.8.-</ecNumber>
    </recommendedName>
</protein>
<feature type="domain" description="PLD phosphodiesterase" evidence="14">
    <location>
        <begin position="223"/>
        <end position="250"/>
    </location>
</feature>
<evidence type="ECO:0000256" key="13">
    <source>
        <dbReference type="SAM" id="Phobius"/>
    </source>
</evidence>
<dbReference type="InterPro" id="IPR022924">
    <property type="entry name" value="Cardiolipin_synthase"/>
</dbReference>
<evidence type="ECO:0000256" key="1">
    <source>
        <dbReference type="ARBA" id="ARBA00004651"/>
    </source>
</evidence>
<dbReference type="RefSeq" id="WP_058875498.1">
    <property type="nucleotide sequence ID" value="NZ_LQBK01000042.1"/>
</dbReference>
<dbReference type="SMART" id="SM00155">
    <property type="entry name" value="PLDc"/>
    <property type="match status" value="2"/>
</dbReference>
<dbReference type="InterPro" id="IPR001736">
    <property type="entry name" value="PLipase_D/transphosphatidylase"/>
</dbReference>
<dbReference type="GO" id="GO:0005886">
    <property type="term" value="C:plasma membrane"/>
    <property type="evidence" value="ECO:0007669"/>
    <property type="project" value="UniProtKB-SubCell"/>
</dbReference>
<comment type="caution">
    <text evidence="15">The sequence shown here is derived from an EMBL/GenBank/DDBJ whole genome shotgun (WGS) entry which is preliminary data.</text>
</comment>
<proteinExistence type="predicted"/>
<keyword evidence="11" id="KW-1208">Phospholipid metabolism</keyword>
<feature type="transmembrane region" description="Helical" evidence="13">
    <location>
        <begin position="43"/>
        <end position="64"/>
    </location>
</feature>
<evidence type="ECO:0000256" key="6">
    <source>
        <dbReference type="ARBA" id="ARBA00022737"/>
    </source>
</evidence>
<evidence type="ECO:0000256" key="10">
    <source>
        <dbReference type="ARBA" id="ARBA00023209"/>
    </source>
</evidence>
<dbReference type="PANTHER" id="PTHR21248:SF22">
    <property type="entry name" value="PHOSPHOLIPASE D"/>
    <property type="match status" value="1"/>
</dbReference>
<keyword evidence="9 13" id="KW-0472">Membrane</keyword>
<keyword evidence="3" id="KW-0444">Lipid biosynthesis</keyword>
<evidence type="ECO:0000256" key="4">
    <source>
        <dbReference type="ARBA" id="ARBA00022679"/>
    </source>
</evidence>
<dbReference type="OrthoDB" id="9762009at2"/>
<evidence type="ECO:0000256" key="11">
    <source>
        <dbReference type="ARBA" id="ARBA00023264"/>
    </source>
</evidence>
<gene>
    <name evidence="15" type="ORF">AVL61_10675</name>
</gene>
<evidence type="ECO:0000256" key="12">
    <source>
        <dbReference type="NCBIfam" id="TIGR04265"/>
    </source>
</evidence>
<dbReference type="GO" id="GO:0032049">
    <property type="term" value="P:cardiolipin biosynthetic process"/>
    <property type="evidence" value="ECO:0007669"/>
    <property type="project" value="UniProtKB-UniRule"/>
</dbReference>
<feature type="transmembrane region" description="Helical" evidence="13">
    <location>
        <begin position="12"/>
        <end position="31"/>
    </location>
</feature>
<keyword evidence="2" id="KW-1003">Cell membrane</keyword>
<dbReference type="Proteomes" id="UP000053512">
    <property type="component" value="Unassembled WGS sequence"/>
</dbReference>
<evidence type="ECO:0000256" key="9">
    <source>
        <dbReference type="ARBA" id="ARBA00023136"/>
    </source>
</evidence>
<reference evidence="16" key="1">
    <citation type="submission" date="2015-12" db="EMBL/GenBank/DDBJ databases">
        <authorList>
            <person name="Nair G.R."/>
            <person name="Kaur G."/>
            <person name="Mayilraj S."/>
        </authorList>
    </citation>
    <scope>NUCLEOTIDE SEQUENCE [LARGE SCALE GENOMIC DNA]</scope>
    <source>
        <strain evidence="16">CD08_4</strain>
    </source>
</reference>
<dbReference type="PANTHER" id="PTHR21248">
    <property type="entry name" value="CARDIOLIPIN SYNTHASE"/>
    <property type="match status" value="1"/>
</dbReference>
<keyword evidence="8" id="KW-0443">Lipid metabolism</keyword>
<dbReference type="NCBIfam" id="TIGR04265">
    <property type="entry name" value="bac_cardiolipin"/>
    <property type="match status" value="1"/>
</dbReference>
<dbReference type="EMBL" id="LQBK01000042">
    <property type="protein sequence ID" value="KUG51263.1"/>
    <property type="molecule type" value="Genomic_DNA"/>
</dbReference>
<sequence length="504" mass="56126">MDLPHLLWNSVPPWAGAALFTVDLVIRLLALGTIPHNRRPSAAWGWLLVIFFFPILGGLVFLVLGRADLPEARKAKQREAAQRVDAHGPGAEAQEVRDMPDWLAETARLNQHNGAFPVAGGHRIEVLDDYDASLAAMAEAIRAAEHYVHFEFYIAVADPTTEPVVAALEEAHARGVTVRVLVDHLGSAGYPGYQDLVRRLGAAGIDWRRMLPVRPWRGEYQRPDLRNHRKILVVDGEVAFTGSQNVIDRSYNKAKNKRKGLQWIGMTVRLQGPAVGHLDALFATDWYCETDDMILDADADADAEASAGDPSARSPKASAPGHLACQVLPSGPGLAQESNQQLFNHLFASARERITVCSPYFVPDDSMYNTLRTAVGRGVAVHLYMGETSNHALTHHAQRSFYEMLIRDGIRIFLYQAPWVLHSKFVLIDDDAAVVGSSNMDIRSFVLDHEVNLLVSGRDFVGRLDELVDDYRQHSHELELADWLARPWYQKYLDNTARLTSALQ</sequence>
<dbReference type="AlphaFoldDB" id="A0A0W8I0X1"/>
<dbReference type="Pfam" id="PF13396">
    <property type="entry name" value="PLDc_N"/>
    <property type="match status" value="1"/>
</dbReference>
<feature type="domain" description="PLD phosphodiesterase" evidence="14">
    <location>
        <begin position="417"/>
        <end position="444"/>
    </location>
</feature>
<accession>A0A0W8I0X1</accession>
<name>A0A0W8I0X1_KOCRO</name>
<dbReference type="Gene3D" id="3.30.870.10">
    <property type="entry name" value="Endonuclease Chain A"/>
    <property type="match status" value="2"/>
</dbReference>
<evidence type="ECO:0000256" key="8">
    <source>
        <dbReference type="ARBA" id="ARBA00023098"/>
    </source>
</evidence>
<keyword evidence="5 13" id="KW-0812">Transmembrane</keyword>
<evidence type="ECO:0000313" key="16">
    <source>
        <dbReference type="Proteomes" id="UP000053512"/>
    </source>
</evidence>
<dbReference type="PROSITE" id="PS50035">
    <property type="entry name" value="PLD"/>
    <property type="match status" value="2"/>
</dbReference>
<keyword evidence="4" id="KW-0808">Transferase</keyword>
<dbReference type="InterPro" id="IPR025202">
    <property type="entry name" value="PLD-like_dom"/>
</dbReference>
<keyword evidence="7 13" id="KW-1133">Transmembrane helix</keyword>
<keyword evidence="6" id="KW-0677">Repeat</keyword>
<evidence type="ECO:0000256" key="3">
    <source>
        <dbReference type="ARBA" id="ARBA00022516"/>
    </source>
</evidence>
<organism evidence="15 16">
    <name type="scientific">Kocuria rosea subsp. polaris</name>
    <dbReference type="NCBI Taxonomy" id="136273"/>
    <lineage>
        <taxon>Bacteria</taxon>
        <taxon>Bacillati</taxon>
        <taxon>Actinomycetota</taxon>
        <taxon>Actinomycetes</taxon>
        <taxon>Micrococcales</taxon>
        <taxon>Micrococcaceae</taxon>
        <taxon>Kocuria</taxon>
    </lineage>
</organism>
<comment type="subcellular location">
    <subcellularLocation>
        <location evidence="1">Cell membrane</location>
        <topology evidence="1">Multi-pass membrane protein</topology>
    </subcellularLocation>
</comment>
<keyword evidence="10" id="KW-0594">Phospholipid biosynthesis</keyword>
<dbReference type="InterPro" id="IPR027379">
    <property type="entry name" value="CLS_N"/>
</dbReference>
<evidence type="ECO:0000313" key="15">
    <source>
        <dbReference type="EMBL" id="KUG51263.1"/>
    </source>
</evidence>
<dbReference type="SUPFAM" id="SSF56024">
    <property type="entry name" value="Phospholipase D/nuclease"/>
    <property type="match status" value="2"/>
</dbReference>
<evidence type="ECO:0000256" key="2">
    <source>
        <dbReference type="ARBA" id="ARBA00022475"/>
    </source>
</evidence>
<dbReference type="EC" id="2.7.8.-" evidence="12"/>
<evidence type="ECO:0000259" key="14">
    <source>
        <dbReference type="PROSITE" id="PS50035"/>
    </source>
</evidence>
<dbReference type="GO" id="GO:0008808">
    <property type="term" value="F:cardiolipin synthase activity"/>
    <property type="evidence" value="ECO:0007669"/>
    <property type="project" value="UniProtKB-UniRule"/>
</dbReference>
<evidence type="ECO:0000256" key="5">
    <source>
        <dbReference type="ARBA" id="ARBA00022692"/>
    </source>
</evidence>
<evidence type="ECO:0000256" key="7">
    <source>
        <dbReference type="ARBA" id="ARBA00022989"/>
    </source>
</evidence>
<dbReference type="Pfam" id="PF13091">
    <property type="entry name" value="PLDc_2"/>
    <property type="match status" value="2"/>
</dbReference>